<dbReference type="RefSeq" id="WP_341598099.1">
    <property type="nucleotide sequence ID" value="NZ_JBAKAZ010000036.1"/>
</dbReference>
<organism evidence="1 2">
    <name type="scientific">Psychromonas aquatilis</name>
    <dbReference type="NCBI Taxonomy" id="2005072"/>
    <lineage>
        <taxon>Bacteria</taxon>
        <taxon>Pseudomonadati</taxon>
        <taxon>Pseudomonadota</taxon>
        <taxon>Gammaproteobacteria</taxon>
        <taxon>Alteromonadales</taxon>
        <taxon>Psychromonadaceae</taxon>
        <taxon>Psychromonas</taxon>
    </lineage>
</organism>
<evidence type="ECO:0000313" key="2">
    <source>
        <dbReference type="Proteomes" id="UP001369082"/>
    </source>
</evidence>
<dbReference type="EMBL" id="JBAKAZ010000036">
    <property type="protein sequence ID" value="MEL0629966.1"/>
    <property type="molecule type" value="Genomic_DNA"/>
</dbReference>
<name>A0ABU9GRK0_9GAMM</name>
<proteinExistence type="predicted"/>
<keyword evidence="2" id="KW-1185">Reference proteome</keyword>
<evidence type="ECO:0000313" key="1">
    <source>
        <dbReference type="EMBL" id="MEL0629966.1"/>
    </source>
</evidence>
<comment type="caution">
    <text evidence="1">The sequence shown here is derived from an EMBL/GenBank/DDBJ whole genome shotgun (WGS) entry which is preliminary data.</text>
</comment>
<sequence length="97" mass="10239">MAAIFAGLLSSTHVYSAPEQGPVHPPAPENSAESAAIQARLGDTGTLMGSIPIPQSVETCGNEPGITRLICLIDLLKSNVSEDLLALMQLDYTNYIK</sequence>
<dbReference type="Proteomes" id="UP001369082">
    <property type="component" value="Unassembled WGS sequence"/>
</dbReference>
<protein>
    <submittedName>
        <fullName evidence="1">Uncharacterized protein</fullName>
    </submittedName>
</protein>
<gene>
    <name evidence="1" type="ORF">V6256_10150</name>
</gene>
<reference evidence="1 2" key="1">
    <citation type="submission" date="2024-02" db="EMBL/GenBank/DDBJ databases">
        <title>Bacteria isolated from the canopy kelp, Nereocystis luetkeana.</title>
        <authorList>
            <person name="Pfister C.A."/>
            <person name="Younker I.T."/>
            <person name="Light S.H."/>
        </authorList>
    </citation>
    <scope>NUCLEOTIDE SEQUENCE [LARGE SCALE GENOMIC DNA]</scope>
    <source>
        <strain evidence="1 2">TI.1.05</strain>
    </source>
</reference>
<accession>A0ABU9GRK0</accession>